<evidence type="ECO:0000313" key="2">
    <source>
        <dbReference type="EMBL" id="KAG8201261.1"/>
    </source>
</evidence>
<protein>
    <recommendedName>
        <fullName evidence="1">DDE-1 domain-containing protein</fullName>
    </recommendedName>
</protein>
<name>A0AAV6VYQ6_9ARAC</name>
<sequence>MESTRSVSVEKNCHWTLRKHLIKTSFKKLVNEKNLSKEQIYNVDETGLYYRMLPSKTLASIKEASAPGYKKSKERVTVSLCSNATGTHKLPVMLIGKSAKPRAFKNINIKSLPVHYRSSKSAWMNQQFKDWFHSEFVPAVKKHLGSQKLPMKAVLVLDKAPSHRSEEELKEREMVTLRPCSCHQT</sequence>
<gene>
    <name evidence="2" type="ORF">JTE90_016748</name>
</gene>
<evidence type="ECO:0000313" key="3">
    <source>
        <dbReference type="Proteomes" id="UP000827092"/>
    </source>
</evidence>
<dbReference type="Proteomes" id="UP000827092">
    <property type="component" value="Unassembled WGS sequence"/>
</dbReference>
<reference evidence="2 3" key="1">
    <citation type="journal article" date="2022" name="Nat. Ecol. Evol.">
        <title>A masculinizing supergene underlies an exaggerated male reproductive morph in a spider.</title>
        <authorList>
            <person name="Hendrickx F."/>
            <person name="De Corte Z."/>
            <person name="Sonet G."/>
            <person name="Van Belleghem S.M."/>
            <person name="Kostlbacher S."/>
            <person name="Vangestel C."/>
        </authorList>
    </citation>
    <scope>NUCLEOTIDE SEQUENCE [LARGE SCALE GENOMIC DNA]</scope>
    <source>
        <strain evidence="2">W744_W776</strain>
    </source>
</reference>
<dbReference type="PANTHER" id="PTHR19303:SF16">
    <property type="entry name" value="JERKY PROTEIN HOMOLOG-LIKE"/>
    <property type="match status" value="1"/>
</dbReference>
<feature type="domain" description="DDE-1" evidence="1">
    <location>
        <begin position="73"/>
        <end position="171"/>
    </location>
</feature>
<accession>A0AAV6VYQ6</accession>
<evidence type="ECO:0000259" key="1">
    <source>
        <dbReference type="Pfam" id="PF03184"/>
    </source>
</evidence>
<dbReference type="PANTHER" id="PTHR19303">
    <property type="entry name" value="TRANSPOSON"/>
    <property type="match status" value="1"/>
</dbReference>
<dbReference type="InterPro" id="IPR050863">
    <property type="entry name" value="CenT-Element_Derived"/>
</dbReference>
<dbReference type="InterPro" id="IPR004875">
    <property type="entry name" value="DDE_SF_endonuclease_dom"/>
</dbReference>
<dbReference type="GO" id="GO:0005634">
    <property type="term" value="C:nucleus"/>
    <property type="evidence" value="ECO:0007669"/>
    <property type="project" value="TreeGrafter"/>
</dbReference>
<comment type="caution">
    <text evidence="2">The sequence shown here is derived from an EMBL/GenBank/DDBJ whole genome shotgun (WGS) entry which is preliminary data.</text>
</comment>
<organism evidence="2 3">
    <name type="scientific">Oedothorax gibbosus</name>
    <dbReference type="NCBI Taxonomy" id="931172"/>
    <lineage>
        <taxon>Eukaryota</taxon>
        <taxon>Metazoa</taxon>
        <taxon>Ecdysozoa</taxon>
        <taxon>Arthropoda</taxon>
        <taxon>Chelicerata</taxon>
        <taxon>Arachnida</taxon>
        <taxon>Araneae</taxon>
        <taxon>Araneomorphae</taxon>
        <taxon>Entelegynae</taxon>
        <taxon>Araneoidea</taxon>
        <taxon>Linyphiidae</taxon>
        <taxon>Erigoninae</taxon>
        <taxon>Oedothorax</taxon>
    </lineage>
</organism>
<dbReference type="Pfam" id="PF03184">
    <property type="entry name" value="DDE_1"/>
    <property type="match status" value="1"/>
</dbReference>
<proteinExistence type="predicted"/>
<dbReference type="AlphaFoldDB" id="A0AAV6VYQ6"/>
<dbReference type="EMBL" id="JAFNEN010000006">
    <property type="protein sequence ID" value="KAG8201261.1"/>
    <property type="molecule type" value="Genomic_DNA"/>
</dbReference>
<keyword evidence="3" id="KW-1185">Reference proteome</keyword>
<dbReference type="GO" id="GO:0003677">
    <property type="term" value="F:DNA binding"/>
    <property type="evidence" value="ECO:0007669"/>
    <property type="project" value="TreeGrafter"/>
</dbReference>